<dbReference type="InParanoid" id="D2I7H1"/>
<dbReference type="AlphaFoldDB" id="D2I7H1"/>
<feature type="non-terminal residue" evidence="1">
    <location>
        <position position="1"/>
    </location>
</feature>
<protein>
    <submittedName>
        <fullName evidence="1">Uncharacterized protein</fullName>
    </submittedName>
</protein>
<evidence type="ECO:0000313" key="1">
    <source>
        <dbReference type="EMBL" id="EFB25349.1"/>
    </source>
</evidence>
<feature type="non-terminal residue" evidence="1">
    <location>
        <position position="94"/>
    </location>
</feature>
<organism evidence="1">
    <name type="scientific">Ailuropoda melanoleuca</name>
    <name type="common">Giant panda</name>
    <dbReference type="NCBI Taxonomy" id="9646"/>
    <lineage>
        <taxon>Eukaryota</taxon>
        <taxon>Metazoa</taxon>
        <taxon>Chordata</taxon>
        <taxon>Craniata</taxon>
        <taxon>Vertebrata</taxon>
        <taxon>Euteleostomi</taxon>
        <taxon>Mammalia</taxon>
        <taxon>Eutheria</taxon>
        <taxon>Laurasiatheria</taxon>
        <taxon>Carnivora</taxon>
        <taxon>Caniformia</taxon>
        <taxon>Ursidae</taxon>
        <taxon>Ailuropoda</taxon>
    </lineage>
</organism>
<sequence length="94" mass="10124">GGSSGDSVSQMKNQVTLSERAFLIVNHSFAANKSAPPFSGVFSVLVKLCSCPENHKRKCDGSNKGFEATNEEKTTFPWEKLSVPMADMAVCHCA</sequence>
<accession>D2I7H1</accession>
<dbReference type="EMBL" id="GL195346">
    <property type="protein sequence ID" value="EFB25349.1"/>
    <property type="molecule type" value="Genomic_DNA"/>
</dbReference>
<name>D2I7H1_AILME</name>
<proteinExistence type="predicted"/>
<reference evidence="1" key="1">
    <citation type="journal article" date="2010" name="Nature">
        <title>The sequence and de novo assembly of the giant panda genome.</title>
        <authorList>
            <person name="Li R."/>
            <person name="Fan W."/>
            <person name="Tian G."/>
            <person name="Zhu H."/>
            <person name="He L."/>
            <person name="Cai J."/>
            <person name="Huang Q."/>
            <person name="Cai Q."/>
            <person name="Li B."/>
            <person name="Bai Y."/>
            <person name="Zhang Z."/>
            <person name="Zhang Y."/>
            <person name="Wang W."/>
            <person name="Li J."/>
            <person name="Wei F."/>
            <person name="Li H."/>
            <person name="Jian M."/>
            <person name="Li J."/>
            <person name="Zhang Z."/>
            <person name="Nielsen R."/>
            <person name="Li D."/>
            <person name="Gu W."/>
            <person name="Yang Z."/>
            <person name="Xuan Z."/>
            <person name="Ryder O.A."/>
            <person name="Leung F.C."/>
            <person name="Zhou Y."/>
            <person name="Cao J."/>
            <person name="Sun X."/>
            <person name="Fu Y."/>
            <person name="Fang X."/>
            <person name="Guo X."/>
            <person name="Wang B."/>
            <person name="Hou R."/>
            <person name="Shen F."/>
            <person name="Mu B."/>
            <person name="Ni P."/>
            <person name="Lin R."/>
            <person name="Qian W."/>
            <person name="Wang G."/>
            <person name="Yu C."/>
            <person name="Nie W."/>
            <person name="Wang J."/>
            <person name="Wu Z."/>
            <person name="Liang H."/>
            <person name="Min J."/>
            <person name="Wu Q."/>
            <person name="Cheng S."/>
            <person name="Ruan J."/>
            <person name="Wang M."/>
            <person name="Shi Z."/>
            <person name="Wen M."/>
            <person name="Liu B."/>
            <person name="Ren X."/>
            <person name="Zheng H."/>
            <person name="Dong D."/>
            <person name="Cook K."/>
            <person name="Shan G."/>
            <person name="Zhang H."/>
            <person name="Kosiol C."/>
            <person name="Xie X."/>
            <person name="Lu Z."/>
            <person name="Zheng H."/>
            <person name="Li Y."/>
            <person name="Steiner C.C."/>
            <person name="Lam T.T."/>
            <person name="Lin S."/>
            <person name="Zhang Q."/>
            <person name="Li G."/>
            <person name="Tian J."/>
            <person name="Gong T."/>
            <person name="Liu H."/>
            <person name="Zhang D."/>
            <person name="Fang L."/>
            <person name="Ye C."/>
            <person name="Zhang J."/>
            <person name="Hu W."/>
            <person name="Xu A."/>
            <person name="Ren Y."/>
            <person name="Zhang G."/>
            <person name="Bruford M.W."/>
            <person name="Li Q."/>
            <person name="Ma L."/>
            <person name="Guo Y."/>
            <person name="An N."/>
            <person name="Hu Y."/>
            <person name="Zheng Y."/>
            <person name="Shi Y."/>
            <person name="Li Z."/>
            <person name="Liu Q."/>
            <person name="Chen Y."/>
            <person name="Zhao J."/>
            <person name="Qu N."/>
            <person name="Zhao S."/>
            <person name="Tian F."/>
            <person name="Wang X."/>
            <person name="Wang H."/>
            <person name="Xu L."/>
            <person name="Liu X."/>
            <person name="Vinar T."/>
            <person name="Wang Y."/>
            <person name="Lam T.W."/>
            <person name="Yiu S.M."/>
            <person name="Liu S."/>
            <person name="Zhang H."/>
            <person name="Li D."/>
            <person name="Huang Y."/>
            <person name="Wang X."/>
            <person name="Yang G."/>
            <person name="Jiang Z."/>
            <person name="Wang J."/>
            <person name="Qin N."/>
            <person name="Li L."/>
            <person name="Li J."/>
            <person name="Bolund L."/>
            <person name="Kristiansen K."/>
            <person name="Wong G.K."/>
            <person name="Olson M."/>
            <person name="Zhang X."/>
            <person name="Li S."/>
            <person name="Yang H."/>
            <person name="Wang J."/>
            <person name="Wang J."/>
        </authorList>
    </citation>
    <scope>NUCLEOTIDE SEQUENCE [LARGE SCALE GENOMIC DNA]</scope>
</reference>
<gene>
    <name evidence="1" type="ORF">PANDA_021873</name>
</gene>